<dbReference type="EMBL" id="MU004202">
    <property type="protein sequence ID" value="KAF2488677.1"/>
    <property type="molecule type" value="Genomic_DNA"/>
</dbReference>
<dbReference type="OrthoDB" id="121380at2759"/>
<dbReference type="Pfam" id="PF00775">
    <property type="entry name" value="Dioxygenase_C"/>
    <property type="match status" value="1"/>
</dbReference>
<organism evidence="3 4">
    <name type="scientific">Lophium mytilinum</name>
    <dbReference type="NCBI Taxonomy" id="390894"/>
    <lineage>
        <taxon>Eukaryota</taxon>
        <taxon>Fungi</taxon>
        <taxon>Dikarya</taxon>
        <taxon>Ascomycota</taxon>
        <taxon>Pezizomycotina</taxon>
        <taxon>Dothideomycetes</taxon>
        <taxon>Pleosporomycetidae</taxon>
        <taxon>Mytilinidiales</taxon>
        <taxon>Mytilinidiaceae</taxon>
        <taxon>Lophium</taxon>
    </lineage>
</organism>
<gene>
    <name evidence="3" type="ORF">BU16DRAFT_520433</name>
</gene>
<dbReference type="InterPro" id="IPR015889">
    <property type="entry name" value="Intradiol_dOase_core"/>
</dbReference>
<dbReference type="InterPro" id="IPR000627">
    <property type="entry name" value="Intradiol_dOase_C"/>
</dbReference>
<dbReference type="SUPFAM" id="SSF49482">
    <property type="entry name" value="Aromatic compound dioxygenase"/>
    <property type="match status" value="1"/>
</dbReference>
<proteinExistence type="predicted"/>
<dbReference type="AlphaFoldDB" id="A0A6A6QB30"/>
<evidence type="ECO:0000313" key="4">
    <source>
        <dbReference type="Proteomes" id="UP000799750"/>
    </source>
</evidence>
<evidence type="ECO:0000256" key="1">
    <source>
        <dbReference type="SAM" id="SignalP"/>
    </source>
</evidence>
<dbReference type="GO" id="GO:0016702">
    <property type="term" value="F:oxidoreductase activity, acting on single donors with incorporation of molecular oxygen, incorporation of two atoms of oxygen"/>
    <property type="evidence" value="ECO:0007669"/>
    <property type="project" value="InterPro"/>
</dbReference>
<feature type="signal peptide" evidence="1">
    <location>
        <begin position="1"/>
        <end position="22"/>
    </location>
</feature>
<sequence>MVLFSKSLIAFAATVFASGILAHPGHDPSEEIAQQAAYFATGGKRSLVHCSEQLKARGHEERLIARRRFMLEKLRKKKRSLETRDFTSVLNTDHHSTLDVSPESPENVIFAGNNSCILSPDVTEGPYYVSGELVRKNVTEDEVGVPLTFDVQVININTCEPMPGVLLEIWHCNSTGVYGGVVANGNGNILDLANINKTAFRGIQPSDADGVLSFDTIVPGHYTGRTPHIHVLAHLNATLLPNATVSGGTISHVGQLFFDQTLYDDVRTVSPYSENTQALTTNAEDSIMGEEAATSDPVLEYVYLGDSVDEGVFGWIAFGVDPSVNKTVSAAASYGIGGGHANNNTGDGMGGGGGGGPATPASPGRICRSHTCYDA</sequence>
<dbReference type="Proteomes" id="UP000799750">
    <property type="component" value="Unassembled WGS sequence"/>
</dbReference>
<evidence type="ECO:0000259" key="2">
    <source>
        <dbReference type="Pfam" id="PF00775"/>
    </source>
</evidence>
<keyword evidence="1" id="KW-0732">Signal</keyword>
<dbReference type="PANTHER" id="PTHR34315">
    <property type="match status" value="1"/>
</dbReference>
<dbReference type="GO" id="GO:0008199">
    <property type="term" value="F:ferric iron binding"/>
    <property type="evidence" value="ECO:0007669"/>
    <property type="project" value="InterPro"/>
</dbReference>
<evidence type="ECO:0000313" key="3">
    <source>
        <dbReference type="EMBL" id="KAF2488677.1"/>
    </source>
</evidence>
<dbReference type="PANTHER" id="PTHR34315:SF1">
    <property type="entry name" value="INTRADIOL RING-CLEAVAGE DIOXYGENASES DOMAIN-CONTAINING PROTEIN-RELATED"/>
    <property type="match status" value="1"/>
</dbReference>
<protein>
    <submittedName>
        <fullName evidence="3">Extracellular dioxygenase-like protein</fullName>
    </submittedName>
</protein>
<keyword evidence="3" id="KW-0560">Oxidoreductase</keyword>
<dbReference type="CDD" id="cd03457">
    <property type="entry name" value="intradiol_dioxygenase_like"/>
    <property type="match status" value="1"/>
</dbReference>
<reference evidence="3" key="1">
    <citation type="journal article" date="2020" name="Stud. Mycol.">
        <title>101 Dothideomycetes genomes: a test case for predicting lifestyles and emergence of pathogens.</title>
        <authorList>
            <person name="Haridas S."/>
            <person name="Albert R."/>
            <person name="Binder M."/>
            <person name="Bloem J."/>
            <person name="Labutti K."/>
            <person name="Salamov A."/>
            <person name="Andreopoulos B."/>
            <person name="Baker S."/>
            <person name="Barry K."/>
            <person name="Bills G."/>
            <person name="Bluhm B."/>
            <person name="Cannon C."/>
            <person name="Castanera R."/>
            <person name="Culley D."/>
            <person name="Daum C."/>
            <person name="Ezra D."/>
            <person name="Gonzalez J."/>
            <person name="Henrissat B."/>
            <person name="Kuo A."/>
            <person name="Liang C."/>
            <person name="Lipzen A."/>
            <person name="Lutzoni F."/>
            <person name="Magnuson J."/>
            <person name="Mondo S."/>
            <person name="Nolan M."/>
            <person name="Ohm R."/>
            <person name="Pangilinan J."/>
            <person name="Park H.-J."/>
            <person name="Ramirez L."/>
            <person name="Alfaro M."/>
            <person name="Sun H."/>
            <person name="Tritt A."/>
            <person name="Yoshinaga Y."/>
            <person name="Zwiers L.-H."/>
            <person name="Turgeon B."/>
            <person name="Goodwin S."/>
            <person name="Spatafora J."/>
            <person name="Crous P."/>
            <person name="Grigoriev I."/>
        </authorList>
    </citation>
    <scope>NUCLEOTIDE SEQUENCE</scope>
    <source>
        <strain evidence="3">CBS 269.34</strain>
    </source>
</reference>
<dbReference type="Gene3D" id="2.60.130.10">
    <property type="entry name" value="Aromatic compound dioxygenase"/>
    <property type="match status" value="1"/>
</dbReference>
<feature type="chain" id="PRO_5025378175" evidence="1">
    <location>
        <begin position="23"/>
        <end position="375"/>
    </location>
</feature>
<feature type="domain" description="Intradiol ring-cleavage dioxygenases" evidence="2">
    <location>
        <begin position="125"/>
        <end position="231"/>
    </location>
</feature>
<name>A0A6A6QB30_9PEZI</name>
<accession>A0A6A6QB30</accession>
<keyword evidence="3" id="KW-0223">Dioxygenase</keyword>
<keyword evidence="4" id="KW-1185">Reference proteome</keyword>